<evidence type="ECO:0000256" key="16">
    <source>
        <dbReference type="RuleBase" id="RU000492"/>
    </source>
</evidence>
<protein>
    <recommendedName>
        <fullName evidence="12">ATP-dependent RNA helicase ROK1</fullName>
        <ecNumber evidence="2">3.6.4.13</ecNumber>
    </recommendedName>
    <alternativeName>
        <fullName evidence="13">ATP-dependent RNA helicase rok1</fullName>
    </alternativeName>
</protein>
<evidence type="ECO:0000256" key="11">
    <source>
        <dbReference type="ARBA" id="ARBA00024355"/>
    </source>
</evidence>
<dbReference type="InterPro" id="IPR044764">
    <property type="entry name" value="DDX52/Rok1_DEADc"/>
</dbReference>
<evidence type="ECO:0000256" key="14">
    <source>
        <dbReference type="ARBA" id="ARBA00047984"/>
    </source>
</evidence>
<dbReference type="CDD" id="cd17957">
    <property type="entry name" value="DEADc_DDX52"/>
    <property type="match status" value="1"/>
</dbReference>
<keyword evidence="7 16" id="KW-0347">Helicase</keyword>
<feature type="domain" description="DEAD-box RNA helicase Q" evidence="21">
    <location>
        <begin position="145"/>
        <end position="173"/>
    </location>
</feature>
<comment type="subcellular location">
    <subcellularLocation>
        <location evidence="1">Nucleus</location>
        <location evidence="1">Nucleolus</location>
    </subcellularLocation>
</comment>
<evidence type="ECO:0000256" key="9">
    <source>
        <dbReference type="ARBA" id="ARBA00022884"/>
    </source>
</evidence>
<dbReference type="PROSITE" id="PS00039">
    <property type="entry name" value="DEAD_ATP_HELICASE"/>
    <property type="match status" value="1"/>
</dbReference>
<feature type="short sequence motif" description="Q motif" evidence="15">
    <location>
        <begin position="145"/>
        <end position="173"/>
    </location>
</feature>
<keyword evidence="3" id="KW-0690">Ribosome biogenesis</keyword>
<evidence type="ECO:0000256" key="5">
    <source>
        <dbReference type="ARBA" id="ARBA00022741"/>
    </source>
</evidence>
<evidence type="ECO:0000256" key="3">
    <source>
        <dbReference type="ARBA" id="ARBA00022517"/>
    </source>
</evidence>
<dbReference type="InterPro" id="IPR001650">
    <property type="entry name" value="Helicase_C-like"/>
</dbReference>
<dbReference type="SUPFAM" id="SSF52540">
    <property type="entry name" value="P-loop containing nucleoside triphosphate hydrolases"/>
    <property type="match status" value="2"/>
</dbReference>
<evidence type="ECO:0000256" key="2">
    <source>
        <dbReference type="ARBA" id="ARBA00012552"/>
    </source>
</evidence>
<dbReference type="AlphaFoldDB" id="A0A7H9HZD8"/>
<evidence type="ECO:0000256" key="7">
    <source>
        <dbReference type="ARBA" id="ARBA00022806"/>
    </source>
</evidence>
<keyword evidence="4" id="KW-0698">rRNA processing</keyword>
<organism evidence="22 23">
    <name type="scientific">Torulaspora globosa</name>
    <dbReference type="NCBI Taxonomy" id="48254"/>
    <lineage>
        <taxon>Eukaryota</taxon>
        <taxon>Fungi</taxon>
        <taxon>Dikarya</taxon>
        <taxon>Ascomycota</taxon>
        <taxon>Saccharomycotina</taxon>
        <taxon>Saccharomycetes</taxon>
        <taxon>Saccharomycetales</taxon>
        <taxon>Saccharomycetaceae</taxon>
        <taxon>Torulaspora</taxon>
    </lineage>
</organism>
<comment type="catalytic activity">
    <reaction evidence="14">
        <text>ATP + H2O = ADP + phosphate + H(+)</text>
        <dbReference type="Rhea" id="RHEA:13065"/>
        <dbReference type="ChEBI" id="CHEBI:15377"/>
        <dbReference type="ChEBI" id="CHEBI:15378"/>
        <dbReference type="ChEBI" id="CHEBI:30616"/>
        <dbReference type="ChEBI" id="CHEBI:43474"/>
        <dbReference type="ChEBI" id="CHEBI:456216"/>
        <dbReference type="EC" id="3.6.4.13"/>
    </reaction>
</comment>
<dbReference type="GO" id="GO:0005524">
    <property type="term" value="F:ATP binding"/>
    <property type="evidence" value="ECO:0007669"/>
    <property type="project" value="UniProtKB-KW"/>
</dbReference>
<comment type="similarity">
    <text evidence="11">Belongs to the DEAD box helicase family. DDX52/ROK1 subfamily.</text>
</comment>
<feature type="coiled-coil region" evidence="17">
    <location>
        <begin position="79"/>
        <end position="106"/>
    </location>
</feature>
<dbReference type="InterPro" id="IPR014014">
    <property type="entry name" value="RNA_helicase_DEAD_Q_motif"/>
</dbReference>
<evidence type="ECO:0000313" key="23">
    <source>
        <dbReference type="Proteomes" id="UP000510647"/>
    </source>
</evidence>
<evidence type="ECO:0000256" key="12">
    <source>
        <dbReference type="ARBA" id="ARBA00024410"/>
    </source>
</evidence>
<evidence type="ECO:0000256" key="10">
    <source>
        <dbReference type="ARBA" id="ARBA00023242"/>
    </source>
</evidence>
<keyword evidence="23" id="KW-1185">Reference proteome</keyword>
<sequence>MVNINCGRIGIIDWFALFVGLLRSVCDLHRMDIFRVLARGANVRKDTKRIGKDVDFSVVETTVKDNDKQITRELDFFHNKRIMKKVEDLKDEKNEAIEDERETSVENEVKEPKVTNIDEATALRKSYKGKVTGEDIPLPIGSFEDLVTRFSFDKRLLNNLIEKHFTEPTPIQCEAIPLSLNGRDIVACAPTGSGKTLSFLIPLLQRVISEGSNGTGLRALIISPTKELANQIFIECDKLSHKIFLDKKRPLQVALLSKSLNAKLRNKVISDKKYDIIVTTPLRLIDLVKNEALDLSTVKHIIFDEADKLFDKTFIEQTDDILSSCNNPKLQKSLFSATMPSSVEEIAQSIMMDPVRVIIGHKEAANANITQKIVYCGNEEGKLIAIRQLVQEGEFRPPVIIFLESIERAKALYHELIYDGLNVDVIHAERTQIQREKIIESFKKGDLWCLICTDVLARGVDFKGVNLIINYDVPRTAQAYVHRIGRTGRGGRSGKAVTFYTKQDSLAIKPVINVMKQSGCQVAEWMDGISKLSKREKESIKKGKARVNRKQISTVPKVDRLKRKRKQDTIEASRKRKYQPKSDDSKPSTS</sequence>
<keyword evidence="17" id="KW-0175">Coiled coil</keyword>
<dbReference type="GO" id="GO:0016787">
    <property type="term" value="F:hydrolase activity"/>
    <property type="evidence" value="ECO:0007669"/>
    <property type="project" value="UniProtKB-KW"/>
</dbReference>
<dbReference type="InterPro" id="IPR050079">
    <property type="entry name" value="DEAD_box_RNA_helicase"/>
</dbReference>
<evidence type="ECO:0000256" key="1">
    <source>
        <dbReference type="ARBA" id="ARBA00004604"/>
    </source>
</evidence>
<dbReference type="FunFam" id="3.40.50.300:FF:000759">
    <property type="entry name" value="probable ATP-dependent RNA helicase DDX52"/>
    <property type="match status" value="1"/>
</dbReference>
<dbReference type="GO" id="GO:0003724">
    <property type="term" value="F:RNA helicase activity"/>
    <property type="evidence" value="ECO:0007669"/>
    <property type="project" value="UniProtKB-EC"/>
</dbReference>
<dbReference type="SMART" id="SM00490">
    <property type="entry name" value="HELICc"/>
    <property type="match status" value="1"/>
</dbReference>
<dbReference type="PROSITE" id="PS51195">
    <property type="entry name" value="Q_MOTIF"/>
    <property type="match status" value="1"/>
</dbReference>
<dbReference type="GO" id="GO:0030490">
    <property type="term" value="P:maturation of SSU-rRNA"/>
    <property type="evidence" value="ECO:0007669"/>
    <property type="project" value="InterPro"/>
</dbReference>
<keyword evidence="5 16" id="KW-0547">Nucleotide-binding</keyword>
<evidence type="ECO:0000256" key="4">
    <source>
        <dbReference type="ARBA" id="ARBA00022552"/>
    </source>
</evidence>
<evidence type="ECO:0000259" key="19">
    <source>
        <dbReference type="PROSITE" id="PS51192"/>
    </source>
</evidence>
<keyword evidence="6 16" id="KW-0378">Hydrolase</keyword>
<dbReference type="PANTHER" id="PTHR47959">
    <property type="entry name" value="ATP-DEPENDENT RNA HELICASE RHLE-RELATED"/>
    <property type="match status" value="1"/>
</dbReference>
<dbReference type="GO" id="GO:0005730">
    <property type="term" value="C:nucleolus"/>
    <property type="evidence" value="ECO:0007669"/>
    <property type="project" value="UniProtKB-SubCell"/>
</dbReference>
<evidence type="ECO:0000313" key="22">
    <source>
        <dbReference type="EMBL" id="QLQ82603.1"/>
    </source>
</evidence>
<evidence type="ECO:0000256" key="15">
    <source>
        <dbReference type="PROSITE-ProRule" id="PRU00552"/>
    </source>
</evidence>
<gene>
    <name evidence="22" type="ORF">HG537_0H03660</name>
</gene>
<accession>A0A7H9HZD8</accession>
<dbReference type="OrthoDB" id="360161at2759"/>
<evidence type="ECO:0000256" key="18">
    <source>
        <dbReference type="SAM" id="MobiDB-lite"/>
    </source>
</evidence>
<reference evidence="22 23" key="1">
    <citation type="submission" date="2020-06" db="EMBL/GenBank/DDBJ databases">
        <title>The yeast mating-type switching endonuclease HO is a domesticated member of an unorthodox homing genetic element family.</title>
        <authorList>
            <person name="Coughlan A.Y."/>
            <person name="Lombardi L."/>
            <person name="Braun-Galleani S."/>
            <person name="Martos A.R."/>
            <person name="Galeote V."/>
            <person name="Bigey F."/>
            <person name="Dequin S."/>
            <person name="Byrne K.P."/>
            <person name="Wolfe K.H."/>
        </authorList>
    </citation>
    <scope>NUCLEOTIDE SEQUENCE [LARGE SCALE GENOMIC DNA]</scope>
    <source>
        <strain evidence="22 23">CBS2947</strain>
    </source>
</reference>
<feature type="domain" description="Helicase ATP-binding" evidence="19">
    <location>
        <begin position="176"/>
        <end position="357"/>
    </location>
</feature>
<dbReference type="InterPro" id="IPR027417">
    <property type="entry name" value="P-loop_NTPase"/>
</dbReference>
<dbReference type="Pfam" id="PF00270">
    <property type="entry name" value="DEAD"/>
    <property type="match status" value="1"/>
</dbReference>
<dbReference type="CDD" id="cd18787">
    <property type="entry name" value="SF2_C_DEAD"/>
    <property type="match status" value="1"/>
</dbReference>
<name>A0A7H9HZD8_9SACH</name>
<evidence type="ECO:0000256" key="17">
    <source>
        <dbReference type="SAM" id="Coils"/>
    </source>
</evidence>
<keyword evidence="9" id="KW-0694">RNA-binding</keyword>
<feature type="domain" description="Helicase C-terminal" evidence="20">
    <location>
        <begin position="368"/>
        <end position="530"/>
    </location>
</feature>
<dbReference type="PANTHER" id="PTHR47959:SF15">
    <property type="entry name" value="RNA HELICASE"/>
    <property type="match status" value="1"/>
</dbReference>
<dbReference type="InterPro" id="IPR011545">
    <property type="entry name" value="DEAD/DEAH_box_helicase_dom"/>
</dbReference>
<evidence type="ECO:0000259" key="20">
    <source>
        <dbReference type="PROSITE" id="PS51194"/>
    </source>
</evidence>
<proteinExistence type="inferred from homology"/>
<dbReference type="PROSITE" id="PS51194">
    <property type="entry name" value="HELICASE_CTER"/>
    <property type="match status" value="1"/>
</dbReference>
<feature type="compositionally biased region" description="Basic and acidic residues" evidence="18">
    <location>
        <begin position="580"/>
        <end position="590"/>
    </location>
</feature>
<dbReference type="Gene3D" id="3.40.50.300">
    <property type="entry name" value="P-loop containing nucleotide triphosphate hydrolases"/>
    <property type="match status" value="2"/>
</dbReference>
<dbReference type="GO" id="GO:0005829">
    <property type="term" value="C:cytosol"/>
    <property type="evidence" value="ECO:0007669"/>
    <property type="project" value="TreeGrafter"/>
</dbReference>
<dbReference type="EMBL" id="CP059274">
    <property type="protein sequence ID" value="QLQ82603.1"/>
    <property type="molecule type" value="Genomic_DNA"/>
</dbReference>
<dbReference type="Proteomes" id="UP000510647">
    <property type="component" value="Chromosome 8"/>
</dbReference>
<evidence type="ECO:0000259" key="21">
    <source>
        <dbReference type="PROSITE" id="PS51195"/>
    </source>
</evidence>
<dbReference type="Pfam" id="PF00271">
    <property type="entry name" value="Helicase_C"/>
    <property type="match status" value="1"/>
</dbReference>
<dbReference type="SMART" id="SM00487">
    <property type="entry name" value="DEXDc"/>
    <property type="match status" value="1"/>
</dbReference>
<dbReference type="EC" id="3.6.4.13" evidence="2"/>
<evidence type="ECO:0000256" key="6">
    <source>
        <dbReference type="ARBA" id="ARBA00022801"/>
    </source>
</evidence>
<keyword evidence="8 16" id="KW-0067">ATP-binding</keyword>
<dbReference type="GO" id="GO:0003723">
    <property type="term" value="F:RNA binding"/>
    <property type="evidence" value="ECO:0007669"/>
    <property type="project" value="UniProtKB-KW"/>
</dbReference>
<feature type="region of interest" description="Disordered" evidence="18">
    <location>
        <begin position="539"/>
        <end position="590"/>
    </location>
</feature>
<dbReference type="InterPro" id="IPR000629">
    <property type="entry name" value="RNA-helicase_DEAD-box_CS"/>
</dbReference>
<dbReference type="PROSITE" id="PS51192">
    <property type="entry name" value="HELICASE_ATP_BIND_1"/>
    <property type="match status" value="1"/>
</dbReference>
<keyword evidence="10" id="KW-0539">Nucleus</keyword>
<evidence type="ECO:0000256" key="8">
    <source>
        <dbReference type="ARBA" id="ARBA00022840"/>
    </source>
</evidence>
<evidence type="ECO:0000256" key="13">
    <source>
        <dbReference type="ARBA" id="ARBA00024419"/>
    </source>
</evidence>
<dbReference type="InterPro" id="IPR014001">
    <property type="entry name" value="Helicase_ATP-bd"/>
</dbReference>